<accession>A0A1F5YNY1</accession>
<gene>
    <name evidence="2" type="ORF">A2Z33_00890</name>
</gene>
<feature type="transmembrane region" description="Helical" evidence="1">
    <location>
        <begin position="6"/>
        <end position="25"/>
    </location>
</feature>
<evidence type="ECO:0000313" key="2">
    <source>
        <dbReference type="EMBL" id="OGG01804.1"/>
    </source>
</evidence>
<keyword evidence="1" id="KW-0812">Transmembrane</keyword>
<dbReference type="Proteomes" id="UP000178448">
    <property type="component" value="Unassembled WGS sequence"/>
</dbReference>
<proteinExistence type="predicted"/>
<evidence type="ECO:0000313" key="3">
    <source>
        <dbReference type="Proteomes" id="UP000178448"/>
    </source>
</evidence>
<protein>
    <submittedName>
        <fullName evidence="2">Uncharacterized protein</fullName>
    </submittedName>
</protein>
<keyword evidence="1" id="KW-0472">Membrane</keyword>
<name>A0A1F5YNY1_9BACT</name>
<feature type="transmembrane region" description="Helical" evidence="1">
    <location>
        <begin position="89"/>
        <end position="104"/>
    </location>
</feature>
<feature type="transmembrane region" description="Helical" evidence="1">
    <location>
        <begin position="37"/>
        <end position="53"/>
    </location>
</feature>
<feature type="transmembrane region" description="Helical" evidence="1">
    <location>
        <begin position="163"/>
        <end position="182"/>
    </location>
</feature>
<reference evidence="2 3" key="1">
    <citation type="journal article" date="2016" name="Nat. Commun.">
        <title>Thousands of microbial genomes shed light on interconnected biogeochemical processes in an aquifer system.</title>
        <authorList>
            <person name="Anantharaman K."/>
            <person name="Brown C.T."/>
            <person name="Hug L.A."/>
            <person name="Sharon I."/>
            <person name="Castelle C.J."/>
            <person name="Probst A.J."/>
            <person name="Thomas B.C."/>
            <person name="Singh A."/>
            <person name="Wilkins M.J."/>
            <person name="Karaoz U."/>
            <person name="Brodie E.L."/>
            <person name="Williams K.H."/>
            <person name="Hubbard S.S."/>
            <person name="Banfield J.F."/>
        </authorList>
    </citation>
    <scope>NUCLEOTIDE SEQUENCE [LARGE SCALE GENOMIC DNA]</scope>
</reference>
<sequence length="193" mass="21420">MRELFIIVSSLLALISPLVYSGAILKGQARPHRTTRFVLLLITTLTTASLFAAGDRVAIWLAAVSTLQSVVIFTLSLKYGMGGWARSDLVCLITAVIGIIMWQTTRNPVYGLYFAIAADFTGMIPALIKTYRFPYTEIYQFYLLDVFAAGFNMLALTDFSFSAFSYPLYIMLINLVMVFLVIRPANTGKQAAE</sequence>
<feature type="transmembrane region" description="Helical" evidence="1">
    <location>
        <begin position="59"/>
        <end position="77"/>
    </location>
</feature>
<evidence type="ECO:0000256" key="1">
    <source>
        <dbReference type="SAM" id="Phobius"/>
    </source>
</evidence>
<dbReference type="AlphaFoldDB" id="A0A1F5YNY1"/>
<dbReference type="STRING" id="1798374.A2Z33_00890"/>
<organism evidence="2 3">
    <name type="scientific">Candidatus Gottesmanbacteria bacterium RBG_16_52_11</name>
    <dbReference type="NCBI Taxonomy" id="1798374"/>
    <lineage>
        <taxon>Bacteria</taxon>
        <taxon>Candidatus Gottesmaniibacteriota</taxon>
    </lineage>
</organism>
<comment type="caution">
    <text evidence="2">The sequence shown here is derived from an EMBL/GenBank/DDBJ whole genome shotgun (WGS) entry which is preliminary data.</text>
</comment>
<keyword evidence="1" id="KW-1133">Transmembrane helix</keyword>
<feature type="transmembrane region" description="Helical" evidence="1">
    <location>
        <begin position="110"/>
        <end position="128"/>
    </location>
</feature>
<dbReference type="EMBL" id="MFJD01000009">
    <property type="protein sequence ID" value="OGG01804.1"/>
    <property type="molecule type" value="Genomic_DNA"/>
</dbReference>
<feature type="transmembrane region" description="Helical" evidence="1">
    <location>
        <begin position="140"/>
        <end position="157"/>
    </location>
</feature>